<dbReference type="PANTHER" id="PTHR30560:SF3">
    <property type="entry name" value="TRIGGER FACTOR-LIKE PROTEIN TIG, CHLOROPLASTIC"/>
    <property type="match status" value="1"/>
</dbReference>
<comment type="catalytic activity">
    <reaction evidence="1 12 13">
        <text>[protein]-peptidylproline (omega=180) = [protein]-peptidylproline (omega=0)</text>
        <dbReference type="Rhea" id="RHEA:16237"/>
        <dbReference type="Rhea" id="RHEA-COMP:10747"/>
        <dbReference type="Rhea" id="RHEA-COMP:10748"/>
        <dbReference type="ChEBI" id="CHEBI:83833"/>
        <dbReference type="ChEBI" id="CHEBI:83834"/>
        <dbReference type="EC" id="5.2.1.8"/>
    </reaction>
</comment>
<evidence type="ECO:0000256" key="4">
    <source>
        <dbReference type="ARBA" id="ARBA00016902"/>
    </source>
</evidence>
<dbReference type="Pfam" id="PF05698">
    <property type="entry name" value="Trigger_C"/>
    <property type="match status" value="1"/>
</dbReference>
<dbReference type="PIRSF" id="PIRSF003095">
    <property type="entry name" value="Trigger_factor"/>
    <property type="match status" value="1"/>
</dbReference>
<dbReference type="GO" id="GO:0043022">
    <property type="term" value="F:ribosome binding"/>
    <property type="evidence" value="ECO:0007669"/>
    <property type="project" value="TreeGrafter"/>
</dbReference>
<dbReference type="InterPro" id="IPR001179">
    <property type="entry name" value="PPIase_FKBP_dom"/>
</dbReference>
<evidence type="ECO:0000256" key="9">
    <source>
        <dbReference type="ARBA" id="ARBA00023306"/>
    </source>
</evidence>
<evidence type="ECO:0000256" key="6">
    <source>
        <dbReference type="ARBA" id="ARBA00023110"/>
    </source>
</evidence>
<dbReference type="SUPFAM" id="SSF102735">
    <property type="entry name" value="Trigger factor ribosome-binding domain"/>
    <property type="match status" value="1"/>
</dbReference>
<dbReference type="EC" id="5.2.1.8" evidence="3 12"/>
<evidence type="ECO:0000256" key="12">
    <source>
        <dbReference type="HAMAP-Rule" id="MF_00303"/>
    </source>
</evidence>
<keyword evidence="8 12" id="KW-0413">Isomerase</keyword>
<dbReference type="SUPFAM" id="SSF54534">
    <property type="entry name" value="FKBP-like"/>
    <property type="match status" value="1"/>
</dbReference>
<evidence type="ECO:0000259" key="16">
    <source>
        <dbReference type="PROSITE" id="PS50059"/>
    </source>
</evidence>
<evidence type="ECO:0000256" key="1">
    <source>
        <dbReference type="ARBA" id="ARBA00000971"/>
    </source>
</evidence>
<dbReference type="FunFam" id="3.10.50.40:FF:000001">
    <property type="entry name" value="Trigger factor"/>
    <property type="match status" value="1"/>
</dbReference>
<comment type="similarity">
    <text evidence="2 12 14">Belongs to the FKBP-type PPIase family. Tig subfamily.</text>
</comment>
<keyword evidence="9 12" id="KW-0131">Cell cycle</keyword>
<dbReference type="Gene3D" id="1.10.3120.10">
    <property type="entry name" value="Trigger factor, C-terminal domain"/>
    <property type="match status" value="1"/>
</dbReference>
<comment type="subcellular location">
    <subcellularLocation>
        <location evidence="12">Cytoplasm</location>
    </subcellularLocation>
    <text evidence="12">About half TF is bound to the ribosome near the polypeptide exit tunnel while the other half is free in the cytoplasm.</text>
</comment>
<feature type="compositionally biased region" description="Basic and acidic residues" evidence="15">
    <location>
        <begin position="464"/>
        <end position="479"/>
    </location>
</feature>
<dbReference type="EMBL" id="JACVVX010000006">
    <property type="protein sequence ID" value="MBD0416534.1"/>
    <property type="molecule type" value="Genomic_DNA"/>
</dbReference>
<dbReference type="InterPro" id="IPR037041">
    <property type="entry name" value="Trigger_fac_C_sf"/>
</dbReference>
<evidence type="ECO:0000313" key="17">
    <source>
        <dbReference type="EMBL" id="MBD0416534.1"/>
    </source>
</evidence>
<dbReference type="GO" id="GO:0043335">
    <property type="term" value="P:protein unfolding"/>
    <property type="evidence" value="ECO:0007669"/>
    <property type="project" value="TreeGrafter"/>
</dbReference>
<dbReference type="Pfam" id="PF00254">
    <property type="entry name" value="FKBP_C"/>
    <property type="match status" value="1"/>
</dbReference>
<keyword evidence="5 12" id="KW-0132">Cell division</keyword>
<comment type="caution">
    <text evidence="17">The sequence shown here is derived from an EMBL/GenBank/DDBJ whole genome shotgun (WGS) entry which is preliminary data.</text>
</comment>
<keyword evidence="12" id="KW-0963">Cytoplasm</keyword>
<sequence length="494" mass="54921">MQVTETLNSGLKREIKVTVPAGDMEARLAKRLTDAKDKVKINGFRPGKVPLQHIRKMYGKSFMAEVVNEILSDSTRNIIAERGEKAAMQPEVKMTEDEKEAEKILAGGADFEFELSYEVIPAIEIQDASKISVTRQVYDVPESEVDEQVKRVAESSRSFEPKDGAAEEGDRVTIDYLGKIDGVAFDGGAGSDQPLVLGSKEFIPGFEEQLIGAKAGDEKTVTVTFPENYQATHLSGKEATFEVTVKEVSKPGELEINDETAKTLGLESLEKLREIVRGQIENQFGAMTRQKVKRQLLDQLDQAYKFEAPSKLIEAEFNNIWSQVSRDLEAAGRTFEDEETTEEEARAEYQRLAERRVRLGLVLAEIGEKAGVTVSDEEMQRGLFETIRRYPASQQQEVFEFYRNNPSAMVNLRAPLFEEKVVDHLLSQIAVTDEKVSKEQLMAEDDDAAESEESKPAKKAGKKAAAEKTEAAEGEEPKKKAASKKKAAKDADAE</sequence>
<keyword evidence="18" id="KW-1185">Reference proteome</keyword>
<evidence type="ECO:0000256" key="15">
    <source>
        <dbReference type="SAM" id="MobiDB-lite"/>
    </source>
</evidence>
<evidence type="ECO:0000256" key="14">
    <source>
        <dbReference type="RuleBase" id="RU003914"/>
    </source>
</evidence>
<evidence type="ECO:0000256" key="7">
    <source>
        <dbReference type="ARBA" id="ARBA00023186"/>
    </source>
</evidence>
<accession>A0A8J6PV97</accession>
<dbReference type="PROSITE" id="PS50059">
    <property type="entry name" value="FKBP_PPIASE"/>
    <property type="match status" value="1"/>
</dbReference>
<reference evidence="17" key="1">
    <citation type="submission" date="2020-09" db="EMBL/GenBank/DDBJ databases">
        <title>Genome seq and assembly of Tianweitania sp.</title>
        <authorList>
            <person name="Chhetri G."/>
        </authorList>
    </citation>
    <scope>NUCLEOTIDE SEQUENCE</scope>
    <source>
        <strain evidence="17">Rool2</strain>
    </source>
</reference>
<dbReference type="RefSeq" id="WP_188166150.1">
    <property type="nucleotide sequence ID" value="NZ_JACVVX010000006.1"/>
</dbReference>
<proteinExistence type="inferred from homology"/>
<dbReference type="Pfam" id="PF05697">
    <property type="entry name" value="Trigger_N"/>
    <property type="match status" value="1"/>
</dbReference>
<organism evidence="17 18">
    <name type="scientific">Oryzicola mucosus</name>
    <dbReference type="NCBI Taxonomy" id="2767425"/>
    <lineage>
        <taxon>Bacteria</taxon>
        <taxon>Pseudomonadati</taxon>
        <taxon>Pseudomonadota</taxon>
        <taxon>Alphaproteobacteria</taxon>
        <taxon>Hyphomicrobiales</taxon>
        <taxon>Phyllobacteriaceae</taxon>
        <taxon>Oryzicola</taxon>
    </lineage>
</organism>
<evidence type="ECO:0000256" key="3">
    <source>
        <dbReference type="ARBA" id="ARBA00013194"/>
    </source>
</evidence>
<evidence type="ECO:0000256" key="8">
    <source>
        <dbReference type="ARBA" id="ARBA00023235"/>
    </source>
</evidence>
<dbReference type="InterPro" id="IPR005215">
    <property type="entry name" value="Trig_fac"/>
</dbReference>
<name>A0A8J6PV97_9HYPH</name>
<dbReference type="GO" id="GO:0051083">
    <property type="term" value="P:'de novo' cotranslational protein folding"/>
    <property type="evidence" value="ECO:0007669"/>
    <property type="project" value="TreeGrafter"/>
</dbReference>
<dbReference type="Proteomes" id="UP000643405">
    <property type="component" value="Unassembled WGS sequence"/>
</dbReference>
<dbReference type="InterPro" id="IPR027304">
    <property type="entry name" value="Trigger_fact/SurA_dom_sf"/>
</dbReference>
<dbReference type="AlphaFoldDB" id="A0A8J6PV97"/>
<protein>
    <recommendedName>
        <fullName evidence="4 12">Trigger factor</fullName>
        <shortName evidence="12">TF</shortName>
        <ecNumber evidence="3 12">5.2.1.8</ecNumber>
    </recommendedName>
    <alternativeName>
        <fullName evidence="11 12">PPIase</fullName>
    </alternativeName>
</protein>
<evidence type="ECO:0000256" key="11">
    <source>
        <dbReference type="ARBA" id="ARBA00029986"/>
    </source>
</evidence>
<dbReference type="PANTHER" id="PTHR30560">
    <property type="entry name" value="TRIGGER FACTOR CHAPERONE AND PEPTIDYL-PROLYL CIS/TRANS ISOMERASE"/>
    <property type="match status" value="1"/>
</dbReference>
<comment type="domain">
    <text evidence="12">Consists of 3 domains; the N-terminus binds the ribosome, the middle domain has PPIase activity, while the C-terminus has intrinsic chaperone activity on its own.</text>
</comment>
<dbReference type="SUPFAM" id="SSF109998">
    <property type="entry name" value="Triger factor/SurA peptide-binding domain-like"/>
    <property type="match status" value="1"/>
</dbReference>
<dbReference type="HAMAP" id="MF_00303">
    <property type="entry name" value="Trigger_factor_Tig"/>
    <property type="match status" value="1"/>
</dbReference>
<dbReference type="Gene3D" id="3.30.70.1050">
    <property type="entry name" value="Trigger factor ribosome-binding domain"/>
    <property type="match status" value="1"/>
</dbReference>
<dbReference type="NCBIfam" id="TIGR00115">
    <property type="entry name" value="tig"/>
    <property type="match status" value="1"/>
</dbReference>
<dbReference type="InterPro" id="IPR036611">
    <property type="entry name" value="Trigger_fac_ribosome-bd_sf"/>
</dbReference>
<dbReference type="Gene3D" id="3.10.50.40">
    <property type="match status" value="1"/>
</dbReference>
<evidence type="ECO:0000313" key="18">
    <source>
        <dbReference type="Proteomes" id="UP000643405"/>
    </source>
</evidence>
<feature type="domain" description="PPIase FKBP-type" evidence="16">
    <location>
        <begin position="169"/>
        <end position="229"/>
    </location>
</feature>
<gene>
    <name evidence="12" type="primary">tig</name>
    <name evidence="17" type="ORF">ICI42_17910</name>
</gene>
<dbReference type="GO" id="GO:0051301">
    <property type="term" value="P:cell division"/>
    <property type="evidence" value="ECO:0007669"/>
    <property type="project" value="UniProtKB-KW"/>
</dbReference>
<evidence type="ECO:0000256" key="2">
    <source>
        <dbReference type="ARBA" id="ARBA00005464"/>
    </source>
</evidence>
<feature type="region of interest" description="Disordered" evidence="15">
    <location>
        <begin position="437"/>
        <end position="494"/>
    </location>
</feature>
<dbReference type="InterPro" id="IPR008880">
    <property type="entry name" value="Trigger_fac_C"/>
</dbReference>
<evidence type="ECO:0000256" key="5">
    <source>
        <dbReference type="ARBA" id="ARBA00022618"/>
    </source>
</evidence>
<dbReference type="GO" id="GO:0015031">
    <property type="term" value="P:protein transport"/>
    <property type="evidence" value="ECO:0007669"/>
    <property type="project" value="UniProtKB-UniRule"/>
</dbReference>
<dbReference type="InterPro" id="IPR008881">
    <property type="entry name" value="Trigger_fac_ribosome-bd_bac"/>
</dbReference>
<comment type="function">
    <text evidence="10 12">Involved in protein export. Acts as a chaperone by maintaining the newly synthesized protein in an open conformation. Functions as a peptidyl-prolyl cis-trans isomerase.</text>
</comment>
<evidence type="ECO:0000256" key="10">
    <source>
        <dbReference type="ARBA" id="ARBA00024849"/>
    </source>
</evidence>
<keyword evidence="6 12" id="KW-0697">Rotamase</keyword>
<dbReference type="GO" id="GO:0003755">
    <property type="term" value="F:peptidyl-prolyl cis-trans isomerase activity"/>
    <property type="evidence" value="ECO:0007669"/>
    <property type="project" value="UniProtKB-UniRule"/>
</dbReference>
<feature type="compositionally biased region" description="Acidic residues" evidence="15">
    <location>
        <begin position="442"/>
        <end position="451"/>
    </location>
</feature>
<dbReference type="GO" id="GO:0044183">
    <property type="term" value="F:protein folding chaperone"/>
    <property type="evidence" value="ECO:0007669"/>
    <property type="project" value="TreeGrafter"/>
</dbReference>
<dbReference type="InterPro" id="IPR046357">
    <property type="entry name" value="PPIase_dom_sf"/>
</dbReference>
<dbReference type="GO" id="GO:0005737">
    <property type="term" value="C:cytoplasm"/>
    <property type="evidence" value="ECO:0007669"/>
    <property type="project" value="UniProtKB-SubCell"/>
</dbReference>
<evidence type="ECO:0000256" key="13">
    <source>
        <dbReference type="PROSITE-ProRule" id="PRU00277"/>
    </source>
</evidence>
<keyword evidence="7 12" id="KW-0143">Chaperone</keyword>